<protein>
    <submittedName>
        <fullName evidence="1">Uncharacterized protein</fullName>
    </submittedName>
</protein>
<gene>
    <name evidence="1" type="ORF">DPMN_112350</name>
</gene>
<reference evidence="1" key="2">
    <citation type="submission" date="2020-11" db="EMBL/GenBank/DDBJ databases">
        <authorList>
            <person name="McCartney M.A."/>
            <person name="Auch B."/>
            <person name="Kono T."/>
            <person name="Mallez S."/>
            <person name="Becker A."/>
            <person name="Gohl D.M."/>
            <person name="Silverstein K.A.T."/>
            <person name="Koren S."/>
            <person name="Bechman K.B."/>
            <person name="Herman A."/>
            <person name="Abrahante J.E."/>
            <person name="Garbe J."/>
        </authorList>
    </citation>
    <scope>NUCLEOTIDE SEQUENCE</scope>
    <source>
        <strain evidence="1">Duluth1</strain>
        <tissue evidence="1">Whole animal</tissue>
    </source>
</reference>
<comment type="caution">
    <text evidence="1">The sequence shown here is derived from an EMBL/GenBank/DDBJ whole genome shotgun (WGS) entry which is preliminary data.</text>
</comment>
<evidence type="ECO:0000313" key="2">
    <source>
        <dbReference type="Proteomes" id="UP000828390"/>
    </source>
</evidence>
<dbReference type="AlphaFoldDB" id="A0A9D4QPX5"/>
<organism evidence="1 2">
    <name type="scientific">Dreissena polymorpha</name>
    <name type="common">Zebra mussel</name>
    <name type="synonym">Mytilus polymorpha</name>
    <dbReference type="NCBI Taxonomy" id="45954"/>
    <lineage>
        <taxon>Eukaryota</taxon>
        <taxon>Metazoa</taxon>
        <taxon>Spiralia</taxon>
        <taxon>Lophotrochozoa</taxon>
        <taxon>Mollusca</taxon>
        <taxon>Bivalvia</taxon>
        <taxon>Autobranchia</taxon>
        <taxon>Heteroconchia</taxon>
        <taxon>Euheterodonta</taxon>
        <taxon>Imparidentia</taxon>
        <taxon>Neoheterodontei</taxon>
        <taxon>Myida</taxon>
        <taxon>Dreissenoidea</taxon>
        <taxon>Dreissenidae</taxon>
        <taxon>Dreissena</taxon>
    </lineage>
</organism>
<evidence type="ECO:0000313" key="1">
    <source>
        <dbReference type="EMBL" id="KAH3838933.1"/>
    </source>
</evidence>
<keyword evidence="2" id="KW-1185">Reference proteome</keyword>
<sequence>MATTAMSRLSRLRTSSSIRLPTKYRLYRSLVAAILLYGCEPWTIHADTEGI</sequence>
<proteinExistence type="predicted"/>
<reference evidence="1" key="1">
    <citation type="journal article" date="2019" name="bioRxiv">
        <title>The Genome of the Zebra Mussel, Dreissena polymorpha: A Resource for Invasive Species Research.</title>
        <authorList>
            <person name="McCartney M.A."/>
            <person name="Auch B."/>
            <person name="Kono T."/>
            <person name="Mallez S."/>
            <person name="Zhang Y."/>
            <person name="Obille A."/>
            <person name="Becker A."/>
            <person name="Abrahante J.E."/>
            <person name="Garbe J."/>
            <person name="Badalamenti J.P."/>
            <person name="Herman A."/>
            <person name="Mangelson H."/>
            <person name="Liachko I."/>
            <person name="Sullivan S."/>
            <person name="Sone E.D."/>
            <person name="Koren S."/>
            <person name="Silverstein K.A.T."/>
            <person name="Beckman K.B."/>
            <person name="Gohl D.M."/>
        </authorList>
    </citation>
    <scope>NUCLEOTIDE SEQUENCE</scope>
    <source>
        <strain evidence="1">Duluth1</strain>
        <tissue evidence="1">Whole animal</tissue>
    </source>
</reference>
<dbReference type="Proteomes" id="UP000828390">
    <property type="component" value="Unassembled WGS sequence"/>
</dbReference>
<accession>A0A9D4QPX5</accession>
<dbReference type="EMBL" id="JAIWYP010000004">
    <property type="protein sequence ID" value="KAH3838933.1"/>
    <property type="molecule type" value="Genomic_DNA"/>
</dbReference>
<name>A0A9D4QPX5_DREPO</name>